<protein>
    <submittedName>
        <fullName evidence="1">Uncharacterized protein</fullName>
    </submittedName>
</protein>
<reference evidence="1 2" key="1">
    <citation type="submission" date="2019-08" db="EMBL/GenBank/DDBJ databases">
        <authorList>
            <person name="Alioto T."/>
            <person name="Alioto T."/>
            <person name="Gomez Garrido J."/>
        </authorList>
    </citation>
    <scope>NUCLEOTIDE SEQUENCE [LARGE SCALE GENOMIC DNA]</scope>
</reference>
<evidence type="ECO:0000313" key="1">
    <source>
        <dbReference type="EMBL" id="VVC42007.1"/>
    </source>
</evidence>
<dbReference type="EMBL" id="CABPRJ010001934">
    <property type="protein sequence ID" value="VVC42007.1"/>
    <property type="molecule type" value="Genomic_DNA"/>
</dbReference>
<organism evidence="1 2">
    <name type="scientific">Cinara cedri</name>
    <dbReference type="NCBI Taxonomy" id="506608"/>
    <lineage>
        <taxon>Eukaryota</taxon>
        <taxon>Metazoa</taxon>
        <taxon>Ecdysozoa</taxon>
        <taxon>Arthropoda</taxon>
        <taxon>Hexapoda</taxon>
        <taxon>Insecta</taxon>
        <taxon>Pterygota</taxon>
        <taxon>Neoptera</taxon>
        <taxon>Paraneoptera</taxon>
        <taxon>Hemiptera</taxon>
        <taxon>Sternorrhyncha</taxon>
        <taxon>Aphidomorpha</taxon>
        <taxon>Aphidoidea</taxon>
        <taxon>Aphididae</taxon>
        <taxon>Lachninae</taxon>
        <taxon>Cinara</taxon>
    </lineage>
</organism>
<gene>
    <name evidence="1" type="ORF">CINCED_3A019813</name>
</gene>
<sequence>MKSESIVVCAHTSFVLFQVFIVFKPDRDLSGVEVETGGRLHNIFSRVNVFGDMIGSRWRLMASSALKGNVSPLLVTSRLSFCLRIRQRRYQLLVYAVDGRR</sequence>
<dbReference type="Proteomes" id="UP000325440">
    <property type="component" value="Unassembled WGS sequence"/>
</dbReference>
<dbReference type="AlphaFoldDB" id="A0A5E4NKM2"/>
<accession>A0A5E4NKM2</accession>
<feature type="non-terminal residue" evidence="1">
    <location>
        <position position="101"/>
    </location>
</feature>
<evidence type="ECO:0000313" key="2">
    <source>
        <dbReference type="Proteomes" id="UP000325440"/>
    </source>
</evidence>
<proteinExistence type="predicted"/>
<keyword evidence="2" id="KW-1185">Reference proteome</keyword>
<name>A0A5E4NKM2_9HEMI</name>